<dbReference type="InterPro" id="IPR027417">
    <property type="entry name" value="P-loop_NTPase"/>
</dbReference>
<sequence length="84" mass="9362">RGREAGDDHGDADGDVREARRPRRRDGRDEGRGGYWSGRGVHALHAGEAHEGLLGGWRMRVSLARALFIQPTLLLLDEVSRCFL</sequence>
<comment type="caution">
    <text evidence="3">The sequence shown here is derived from an EMBL/GenBank/DDBJ whole genome shotgun (WGS) entry which is preliminary data.</text>
</comment>
<accession>K0S569</accession>
<dbReference type="AlphaFoldDB" id="K0S569"/>
<evidence type="ECO:0000259" key="2">
    <source>
        <dbReference type="Pfam" id="PF00005"/>
    </source>
</evidence>
<dbReference type="SUPFAM" id="SSF52540">
    <property type="entry name" value="P-loop containing nucleoside triphosphate hydrolases"/>
    <property type="match status" value="1"/>
</dbReference>
<dbReference type="EMBL" id="AGNL01021120">
    <property type="protein sequence ID" value="EJK60425.1"/>
    <property type="molecule type" value="Genomic_DNA"/>
</dbReference>
<dbReference type="InterPro" id="IPR003439">
    <property type="entry name" value="ABC_transporter-like_ATP-bd"/>
</dbReference>
<feature type="domain" description="ABC transporter" evidence="2">
    <location>
        <begin position="47"/>
        <end position="79"/>
    </location>
</feature>
<evidence type="ECO:0000313" key="3">
    <source>
        <dbReference type="EMBL" id="EJK60425.1"/>
    </source>
</evidence>
<protein>
    <recommendedName>
        <fullName evidence="2">ABC transporter domain-containing protein</fullName>
    </recommendedName>
</protein>
<dbReference type="Proteomes" id="UP000266841">
    <property type="component" value="Unassembled WGS sequence"/>
</dbReference>
<evidence type="ECO:0000313" key="4">
    <source>
        <dbReference type="Proteomes" id="UP000266841"/>
    </source>
</evidence>
<dbReference type="Gene3D" id="3.40.50.300">
    <property type="entry name" value="P-loop containing nucleotide triphosphate hydrolases"/>
    <property type="match status" value="1"/>
</dbReference>
<dbReference type="Pfam" id="PF00005">
    <property type="entry name" value="ABC_tran"/>
    <property type="match status" value="1"/>
</dbReference>
<evidence type="ECO:0000256" key="1">
    <source>
        <dbReference type="SAM" id="MobiDB-lite"/>
    </source>
</evidence>
<dbReference type="GO" id="GO:0016887">
    <property type="term" value="F:ATP hydrolysis activity"/>
    <property type="evidence" value="ECO:0007669"/>
    <property type="project" value="InterPro"/>
</dbReference>
<dbReference type="GO" id="GO:0005524">
    <property type="term" value="F:ATP binding"/>
    <property type="evidence" value="ECO:0007669"/>
    <property type="project" value="InterPro"/>
</dbReference>
<proteinExistence type="predicted"/>
<organism evidence="3 4">
    <name type="scientific">Thalassiosira oceanica</name>
    <name type="common">Marine diatom</name>
    <dbReference type="NCBI Taxonomy" id="159749"/>
    <lineage>
        <taxon>Eukaryota</taxon>
        <taxon>Sar</taxon>
        <taxon>Stramenopiles</taxon>
        <taxon>Ochrophyta</taxon>
        <taxon>Bacillariophyta</taxon>
        <taxon>Coscinodiscophyceae</taxon>
        <taxon>Thalassiosirophycidae</taxon>
        <taxon>Thalassiosirales</taxon>
        <taxon>Thalassiosiraceae</taxon>
        <taxon>Thalassiosira</taxon>
    </lineage>
</organism>
<feature type="compositionally biased region" description="Basic and acidic residues" evidence="1">
    <location>
        <begin position="1"/>
        <end position="19"/>
    </location>
</feature>
<name>K0S569_THAOC</name>
<keyword evidence="4" id="KW-1185">Reference proteome</keyword>
<dbReference type="OrthoDB" id="2110130at2759"/>
<feature type="non-terminal residue" evidence="3">
    <location>
        <position position="1"/>
    </location>
</feature>
<gene>
    <name evidence="3" type="ORF">THAOC_19230</name>
</gene>
<feature type="region of interest" description="Disordered" evidence="1">
    <location>
        <begin position="1"/>
        <end position="38"/>
    </location>
</feature>
<reference evidence="3 4" key="1">
    <citation type="journal article" date="2012" name="Genome Biol.">
        <title>Genome and low-iron response of an oceanic diatom adapted to chronic iron limitation.</title>
        <authorList>
            <person name="Lommer M."/>
            <person name="Specht M."/>
            <person name="Roy A.S."/>
            <person name="Kraemer L."/>
            <person name="Andreson R."/>
            <person name="Gutowska M.A."/>
            <person name="Wolf J."/>
            <person name="Bergner S.V."/>
            <person name="Schilhabel M.B."/>
            <person name="Klostermeier U.C."/>
            <person name="Beiko R.G."/>
            <person name="Rosenstiel P."/>
            <person name="Hippler M."/>
            <person name="Laroche J."/>
        </authorList>
    </citation>
    <scope>NUCLEOTIDE SEQUENCE [LARGE SCALE GENOMIC DNA]</scope>
    <source>
        <strain evidence="3 4">CCMP1005</strain>
    </source>
</reference>